<feature type="region of interest" description="Disordered" evidence="1">
    <location>
        <begin position="118"/>
        <end position="138"/>
    </location>
</feature>
<name>A0A433Q5T0_9FUNG</name>
<organism evidence="2 3">
    <name type="scientific">Jimgerdemannia flammicorona</name>
    <dbReference type="NCBI Taxonomy" id="994334"/>
    <lineage>
        <taxon>Eukaryota</taxon>
        <taxon>Fungi</taxon>
        <taxon>Fungi incertae sedis</taxon>
        <taxon>Mucoromycota</taxon>
        <taxon>Mucoromycotina</taxon>
        <taxon>Endogonomycetes</taxon>
        <taxon>Endogonales</taxon>
        <taxon>Endogonaceae</taxon>
        <taxon>Jimgerdemannia</taxon>
    </lineage>
</organism>
<evidence type="ECO:0000313" key="2">
    <source>
        <dbReference type="EMBL" id="RUS25133.1"/>
    </source>
</evidence>
<dbReference type="EMBL" id="RBNJ01013828">
    <property type="protein sequence ID" value="RUS25133.1"/>
    <property type="molecule type" value="Genomic_DNA"/>
</dbReference>
<accession>A0A433Q5T0</accession>
<evidence type="ECO:0000313" key="3">
    <source>
        <dbReference type="Proteomes" id="UP000274822"/>
    </source>
</evidence>
<comment type="caution">
    <text evidence="2">The sequence shown here is derived from an EMBL/GenBank/DDBJ whole genome shotgun (WGS) entry which is preliminary data.</text>
</comment>
<evidence type="ECO:0000256" key="1">
    <source>
        <dbReference type="SAM" id="MobiDB-lite"/>
    </source>
</evidence>
<dbReference type="AlphaFoldDB" id="A0A433Q5T0"/>
<proteinExistence type="predicted"/>
<dbReference type="Proteomes" id="UP000274822">
    <property type="component" value="Unassembled WGS sequence"/>
</dbReference>
<protein>
    <submittedName>
        <fullName evidence="2">Uncharacterized protein</fullName>
    </submittedName>
</protein>
<sequence length="138" mass="14882">MGISQIRLAVYSNAQTVLLDDCLSAVDSHTAKVFIKNTLRLRLFIGQGLIQVHQPQSLPLPHIPHPTPHTAPRGPLPSGFPAQRPHADPCDALRVALCIGGVVRCGGGLRPDHWQGHANRSVAEERGHAQPAPARRAE</sequence>
<reference evidence="2 3" key="1">
    <citation type="journal article" date="2018" name="New Phytol.">
        <title>Phylogenomics of Endogonaceae and evolution of mycorrhizas within Mucoromycota.</title>
        <authorList>
            <person name="Chang Y."/>
            <person name="Desiro A."/>
            <person name="Na H."/>
            <person name="Sandor L."/>
            <person name="Lipzen A."/>
            <person name="Clum A."/>
            <person name="Barry K."/>
            <person name="Grigoriev I.V."/>
            <person name="Martin F.M."/>
            <person name="Stajich J.E."/>
            <person name="Smith M.E."/>
            <person name="Bonito G."/>
            <person name="Spatafora J.W."/>
        </authorList>
    </citation>
    <scope>NUCLEOTIDE SEQUENCE [LARGE SCALE GENOMIC DNA]</scope>
    <source>
        <strain evidence="2 3">AD002</strain>
    </source>
</reference>
<keyword evidence="3" id="KW-1185">Reference proteome</keyword>
<gene>
    <name evidence="2" type="ORF">BC938DRAFT_472587</name>
</gene>